<dbReference type="InterPro" id="IPR013130">
    <property type="entry name" value="Fe3_Rdtase_TM_dom"/>
</dbReference>
<evidence type="ECO:0000313" key="14">
    <source>
        <dbReference type="Proteomes" id="UP000187455"/>
    </source>
</evidence>
<feature type="region of interest" description="Disordered" evidence="8">
    <location>
        <begin position="329"/>
        <end position="352"/>
    </location>
</feature>
<feature type="transmembrane region" description="Helical" evidence="9">
    <location>
        <begin position="137"/>
        <end position="160"/>
    </location>
</feature>
<reference evidence="13 14" key="1">
    <citation type="journal article" date="2016" name="Mol. Biol. Evol.">
        <title>Genome-Wide Survey of Gut Fungi (Harpellales) Reveals the First Horizontally Transferred Ubiquitin Gene from a Mosquito Host.</title>
        <authorList>
            <person name="Wang Y."/>
            <person name="White M.M."/>
            <person name="Kvist S."/>
            <person name="Moncalvo J.M."/>
        </authorList>
    </citation>
    <scope>NUCLEOTIDE SEQUENCE [LARGE SCALE GENOMIC DNA]</scope>
    <source>
        <strain evidence="13 14">ALG-7-W6</strain>
    </source>
</reference>
<evidence type="ECO:0000256" key="1">
    <source>
        <dbReference type="ARBA" id="ARBA00004141"/>
    </source>
</evidence>
<evidence type="ECO:0000256" key="9">
    <source>
        <dbReference type="SAM" id="Phobius"/>
    </source>
</evidence>
<gene>
    <name evidence="13" type="ORF">AYI68_g5479</name>
</gene>
<dbReference type="InterPro" id="IPR013112">
    <property type="entry name" value="FAD-bd_8"/>
</dbReference>
<dbReference type="GO" id="GO:0016491">
    <property type="term" value="F:oxidoreductase activity"/>
    <property type="evidence" value="ECO:0007669"/>
    <property type="project" value="UniProtKB-KW"/>
</dbReference>
<dbReference type="GO" id="GO:0006811">
    <property type="term" value="P:monoatomic ion transport"/>
    <property type="evidence" value="ECO:0007669"/>
    <property type="project" value="UniProtKB-KW"/>
</dbReference>
<comment type="subcellular location">
    <subcellularLocation>
        <location evidence="1">Membrane</location>
        <topology evidence="1">Multi-pass membrane protein</topology>
    </subcellularLocation>
</comment>
<keyword evidence="2 9" id="KW-0812">Transmembrane</keyword>
<keyword evidence="4 9" id="KW-1133">Transmembrane helix</keyword>
<name>A0A1R0GU65_9FUNG</name>
<dbReference type="PANTHER" id="PTHR11972">
    <property type="entry name" value="NADPH OXIDASE"/>
    <property type="match status" value="1"/>
</dbReference>
<dbReference type="Gene3D" id="3.40.50.80">
    <property type="entry name" value="Nucleotide-binding domain of ferredoxin-NADP reductase (FNR) module"/>
    <property type="match status" value="1"/>
</dbReference>
<dbReference type="GO" id="GO:0005886">
    <property type="term" value="C:plasma membrane"/>
    <property type="evidence" value="ECO:0007669"/>
    <property type="project" value="TreeGrafter"/>
</dbReference>
<evidence type="ECO:0000256" key="7">
    <source>
        <dbReference type="ARBA" id="ARBA00023136"/>
    </source>
</evidence>
<evidence type="ECO:0000256" key="3">
    <source>
        <dbReference type="ARBA" id="ARBA00022982"/>
    </source>
</evidence>
<evidence type="ECO:0000259" key="11">
    <source>
        <dbReference type="Pfam" id="PF08022"/>
    </source>
</evidence>
<feature type="domain" description="Ferric reductase NAD binding" evidence="12">
    <location>
        <begin position="386"/>
        <end position="465"/>
    </location>
</feature>
<accession>A0A1R0GU65</accession>
<dbReference type="AlphaFoldDB" id="A0A1R0GU65"/>
<protein>
    <submittedName>
        <fullName evidence="13">Superoxide-generating NADPH oxidase heavy chain subunit C</fullName>
    </submittedName>
</protein>
<keyword evidence="6" id="KW-0813">Transport</keyword>
<dbReference type="OrthoDB" id="167398at2759"/>
<organism evidence="13 14">
    <name type="scientific">Smittium mucronatum</name>
    <dbReference type="NCBI Taxonomy" id="133383"/>
    <lineage>
        <taxon>Eukaryota</taxon>
        <taxon>Fungi</taxon>
        <taxon>Fungi incertae sedis</taxon>
        <taxon>Zoopagomycota</taxon>
        <taxon>Kickxellomycotina</taxon>
        <taxon>Harpellomycetes</taxon>
        <taxon>Harpellales</taxon>
        <taxon>Legeriomycetaceae</taxon>
        <taxon>Smittium</taxon>
    </lineage>
</organism>
<feature type="transmembrane region" description="Helical" evidence="9">
    <location>
        <begin position="167"/>
        <end position="186"/>
    </location>
</feature>
<dbReference type="Pfam" id="PF08022">
    <property type="entry name" value="FAD_binding_8"/>
    <property type="match status" value="1"/>
</dbReference>
<evidence type="ECO:0000259" key="10">
    <source>
        <dbReference type="Pfam" id="PF01794"/>
    </source>
</evidence>
<evidence type="ECO:0000256" key="8">
    <source>
        <dbReference type="SAM" id="MobiDB-lite"/>
    </source>
</evidence>
<feature type="transmembrane region" description="Helical" evidence="9">
    <location>
        <begin position="70"/>
        <end position="93"/>
    </location>
</feature>
<dbReference type="InterPro" id="IPR050369">
    <property type="entry name" value="RBOH/FRE"/>
</dbReference>
<keyword evidence="3" id="KW-0249">Electron transport</keyword>
<evidence type="ECO:0000256" key="5">
    <source>
        <dbReference type="ARBA" id="ARBA00023002"/>
    </source>
</evidence>
<evidence type="ECO:0000259" key="12">
    <source>
        <dbReference type="Pfam" id="PF08030"/>
    </source>
</evidence>
<sequence length="540" mass="62271">MSFVQACFKSTFLPMNLNFAFTFFFMSQGLLSLLRLHVLDRISKGIKIFREKLFGPVGWRSIRIENSVGLHIYCALWFLIWLLIHFIISLVLFEFDLNGSKRKAAAAASSNSSKSQEGRSDSSGNGKSSNRQIIGNYMPVTGILALCLFIVVYIPAIPVIRKRFYDFFYYTHHFFILAAIALGYHSKRVNPLWMTFACIYVVDRIFRMISIKRTPGFKAYQWSNDLLELVIDVANLNKKNDSKLRFGLVYLIIPSVTYLESHPFDVCFEEGDKSISLFIKKQGKWTSKLFDIIAKKSIFSLANESKMTIVGKNNSYDDLIPLNINEVEESSVDMSPSSEPKKSESRCSSETEKPIRTRDFVHFQVPIFISSIYQSSHRYIFENDVAILVASGSGISPMLSIIFYFIRSQKEVKTKKIYLFWANKNQDGLQIINRLESKIINSGMASLVAIQTYYKNPNPRNTYFDQQESYFNPKVEKDSIYSSFNKRMDVFKCINSCIRDDPTTYGILCVGNSKIKMQCRRASNYISRKHKYRGKIQYYS</sequence>
<dbReference type="Pfam" id="PF01794">
    <property type="entry name" value="Ferric_reduct"/>
    <property type="match status" value="1"/>
</dbReference>
<keyword evidence="14" id="KW-1185">Reference proteome</keyword>
<dbReference type="InterPro" id="IPR039261">
    <property type="entry name" value="FNR_nucleotide-bd"/>
</dbReference>
<keyword evidence="7 9" id="KW-0472">Membrane</keyword>
<feature type="domain" description="FAD-binding 8" evidence="11">
    <location>
        <begin position="248"/>
        <end position="305"/>
    </location>
</feature>
<comment type="caution">
    <text evidence="13">The sequence shown here is derived from an EMBL/GenBank/DDBJ whole genome shotgun (WGS) entry which is preliminary data.</text>
</comment>
<feature type="domain" description="Ferric oxidoreductase" evidence="10">
    <location>
        <begin position="60"/>
        <end position="182"/>
    </location>
</feature>
<evidence type="ECO:0000256" key="4">
    <source>
        <dbReference type="ARBA" id="ARBA00022989"/>
    </source>
</evidence>
<dbReference type="Pfam" id="PF08030">
    <property type="entry name" value="NAD_binding_6"/>
    <property type="match status" value="1"/>
</dbReference>
<dbReference type="SUPFAM" id="SSF52343">
    <property type="entry name" value="Ferredoxin reductase-like, C-terminal NADP-linked domain"/>
    <property type="match status" value="1"/>
</dbReference>
<feature type="region of interest" description="Disordered" evidence="8">
    <location>
        <begin position="108"/>
        <end position="128"/>
    </location>
</feature>
<dbReference type="Proteomes" id="UP000187455">
    <property type="component" value="Unassembled WGS sequence"/>
</dbReference>
<evidence type="ECO:0000256" key="6">
    <source>
        <dbReference type="ARBA" id="ARBA00023065"/>
    </source>
</evidence>
<feature type="transmembrane region" description="Helical" evidence="9">
    <location>
        <begin position="19"/>
        <end position="38"/>
    </location>
</feature>
<dbReference type="STRING" id="133383.A0A1R0GU65"/>
<dbReference type="EMBL" id="LSSL01003486">
    <property type="protein sequence ID" value="OLY80425.1"/>
    <property type="molecule type" value="Genomic_DNA"/>
</dbReference>
<evidence type="ECO:0000256" key="2">
    <source>
        <dbReference type="ARBA" id="ARBA00022692"/>
    </source>
</evidence>
<evidence type="ECO:0000313" key="13">
    <source>
        <dbReference type="EMBL" id="OLY80425.1"/>
    </source>
</evidence>
<keyword evidence="6" id="KW-0406">Ion transport</keyword>
<feature type="transmembrane region" description="Helical" evidence="9">
    <location>
        <begin position="385"/>
        <end position="406"/>
    </location>
</feature>
<feature type="compositionally biased region" description="Basic and acidic residues" evidence="8">
    <location>
        <begin position="339"/>
        <end position="352"/>
    </location>
</feature>
<proteinExistence type="predicted"/>
<dbReference type="InterPro" id="IPR013121">
    <property type="entry name" value="Fe_red_NAD-bd_6"/>
</dbReference>
<keyword evidence="5" id="KW-0560">Oxidoreductase</keyword>